<evidence type="ECO:0000313" key="9">
    <source>
        <dbReference type="Proteomes" id="UP000250369"/>
    </source>
</evidence>
<keyword evidence="2" id="KW-0479">Metal-binding</keyword>
<dbReference type="PROSITE" id="PS51471">
    <property type="entry name" value="FE2OG_OXY"/>
    <property type="match status" value="1"/>
</dbReference>
<dbReference type="InterPro" id="IPR005123">
    <property type="entry name" value="Oxoglu/Fe-dep_dioxygenase_dom"/>
</dbReference>
<organism evidence="8 9">
    <name type="scientific">Paenibacillus contaminans</name>
    <dbReference type="NCBI Taxonomy" id="450362"/>
    <lineage>
        <taxon>Bacteria</taxon>
        <taxon>Bacillati</taxon>
        <taxon>Bacillota</taxon>
        <taxon>Bacilli</taxon>
        <taxon>Bacillales</taxon>
        <taxon>Paenibacillaceae</taxon>
        <taxon>Paenibacillus</taxon>
    </lineage>
</organism>
<dbReference type="Proteomes" id="UP000250369">
    <property type="component" value="Unassembled WGS sequence"/>
</dbReference>
<reference evidence="8 9" key="1">
    <citation type="journal article" date="2009" name="Int. J. Syst. Evol. Microbiol.">
        <title>Paenibacillus contaminans sp. nov., isolated from a contaminated laboratory plate.</title>
        <authorList>
            <person name="Chou J.H."/>
            <person name="Lee J.H."/>
            <person name="Lin M.C."/>
            <person name="Chang P.S."/>
            <person name="Arun A.B."/>
            <person name="Young C.C."/>
            <person name="Chen W.M."/>
        </authorList>
    </citation>
    <scope>NUCLEOTIDE SEQUENCE [LARGE SCALE GENOMIC DNA]</scope>
    <source>
        <strain evidence="8 9">CKOBP-6</strain>
    </source>
</reference>
<dbReference type="PANTHER" id="PTHR10869:SF246">
    <property type="entry name" value="TRANSMEMBRANE PROLYL 4-HYDROXYLASE"/>
    <property type="match status" value="1"/>
</dbReference>
<evidence type="ECO:0000256" key="2">
    <source>
        <dbReference type="ARBA" id="ARBA00022723"/>
    </source>
</evidence>
<dbReference type="OrthoDB" id="269774at2"/>
<evidence type="ECO:0000256" key="5">
    <source>
        <dbReference type="ARBA" id="ARBA00023002"/>
    </source>
</evidence>
<keyword evidence="5" id="KW-0560">Oxidoreductase</keyword>
<evidence type="ECO:0000256" key="3">
    <source>
        <dbReference type="ARBA" id="ARBA00022896"/>
    </source>
</evidence>
<dbReference type="Gene3D" id="2.60.120.620">
    <property type="entry name" value="q2cbj1_9rhob like domain"/>
    <property type="match status" value="1"/>
</dbReference>
<keyword evidence="6" id="KW-0408">Iron</keyword>
<dbReference type="RefSeq" id="WP_113032405.1">
    <property type="nucleotide sequence ID" value="NZ_QMFB01000010.1"/>
</dbReference>
<dbReference type="Pfam" id="PF13640">
    <property type="entry name" value="2OG-FeII_Oxy_3"/>
    <property type="match status" value="1"/>
</dbReference>
<dbReference type="InterPro" id="IPR045054">
    <property type="entry name" value="P4HA-like"/>
</dbReference>
<dbReference type="GO" id="GO:0005506">
    <property type="term" value="F:iron ion binding"/>
    <property type="evidence" value="ECO:0007669"/>
    <property type="project" value="InterPro"/>
</dbReference>
<dbReference type="GO" id="GO:0016705">
    <property type="term" value="F:oxidoreductase activity, acting on paired donors, with incorporation or reduction of molecular oxygen"/>
    <property type="evidence" value="ECO:0007669"/>
    <property type="project" value="InterPro"/>
</dbReference>
<proteinExistence type="predicted"/>
<comment type="caution">
    <text evidence="8">The sequence shown here is derived from an EMBL/GenBank/DDBJ whole genome shotgun (WGS) entry which is preliminary data.</text>
</comment>
<dbReference type="PANTHER" id="PTHR10869">
    <property type="entry name" value="PROLYL 4-HYDROXYLASE ALPHA SUBUNIT"/>
    <property type="match status" value="1"/>
</dbReference>
<keyword evidence="9" id="KW-1185">Reference proteome</keyword>
<dbReference type="AlphaFoldDB" id="A0A329MK75"/>
<accession>A0A329MK75</accession>
<dbReference type="InterPro" id="IPR006620">
    <property type="entry name" value="Pro_4_hyd_alph"/>
</dbReference>
<dbReference type="InterPro" id="IPR044862">
    <property type="entry name" value="Pro_4_hyd_alph_FE2OG_OXY"/>
</dbReference>
<evidence type="ECO:0000256" key="4">
    <source>
        <dbReference type="ARBA" id="ARBA00022964"/>
    </source>
</evidence>
<keyword evidence="4" id="KW-0223">Dioxygenase</keyword>
<evidence type="ECO:0000256" key="1">
    <source>
        <dbReference type="ARBA" id="ARBA00001961"/>
    </source>
</evidence>
<protein>
    <submittedName>
        <fullName evidence="8">2OG-Fe(II) oxygenase</fullName>
    </submittedName>
</protein>
<evidence type="ECO:0000259" key="7">
    <source>
        <dbReference type="PROSITE" id="PS51471"/>
    </source>
</evidence>
<comment type="cofactor">
    <cofactor evidence="1">
        <name>L-ascorbate</name>
        <dbReference type="ChEBI" id="CHEBI:38290"/>
    </cofactor>
</comment>
<sequence>MKLLVKDPQISVQRKFISGADCRKFIGMAQGQLEPAKIVGTDAETISDFRKSENAWFDHRANDTVGTLCDRVAAIVGMPINHAEKLQIVRYPVGGKFDAHYDTFDDHTPASKKILDEGGQRLYTALMYLNSMRSGGETFFPELKINIAPEEGTLLVFANCRKGSIIPHPHALHGSRMIKKGEKWIMTLWFRDRPQYTLQ</sequence>
<dbReference type="SMART" id="SM00702">
    <property type="entry name" value="P4Hc"/>
    <property type="match status" value="1"/>
</dbReference>
<evidence type="ECO:0000256" key="6">
    <source>
        <dbReference type="ARBA" id="ARBA00023004"/>
    </source>
</evidence>
<evidence type="ECO:0000313" key="8">
    <source>
        <dbReference type="EMBL" id="RAV19978.1"/>
    </source>
</evidence>
<name>A0A329MK75_9BACL</name>
<dbReference type="EMBL" id="QMFB01000010">
    <property type="protein sequence ID" value="RAV19978.1"/>
    <property type="molecule type" value="Genomic_DNA"/>
</dbReference>
<gene>
    <name evidence="8" type="ORF">DQG23_18845</name>
</gene>
<keyword evidence="3" id="KW-0847">Vitamin C</keyword>
<dbReference type="GO" id="GO:0051213">
    <property type="term" value="F:dioxygenase activity"/>
    <property type="evidence" value="ECO:0007669"/>
    <property type="project" value="UniProtKB-KW"/>
</dbReference>
<dbReference type="GO" id="GO:0031418">
    <property type="term" value="F:L-ascorbic acid binding"/>
    <property type="evidence" value="ECO:0007669"/>
    <property type="project" value="UniProtKB-KW"/>
</dbReference>
<feature type="domain" description="Fe2OG dioxygenase" evidence="7">
    <location>
        <begin position="82"/>
        <end position="192"/>
    </location>
</feature>